<dbReference type="SUPFAM" id="SSF52540">
    <property type="entry name" value="P-loop containing nucleoside triphosphate hydrolases"/>
    <property type="match status" value="1"/>
</dbReference>
<dbReference type="CDD" id="cd00267">
    <property type="entry name" value="ABC_ATPase"/>
    <property type="match status" value="1"/>
</dbReference>
<dbReference type="InterPro" id="IPR003593">
    <property type="entry name" value="AAA+_ATPase"/>
</dbReference>
<dbReference type="PANTHER" id="PTHR42771:SF2">
    <property type="entry name" value="IRON(3+)-HYDROXAMATE IMPORT ATP-BINDING PROTEIN FHUC"/>
    <property type="match status" value="1"/>
</dbReference>
<dbReference type="GO" id="GO:0016887">
    <property type="term" value="F:ATP hydrolysis activity"/>
    <property type="evidence" value="ECO:0007669"/>
    <property type="project" value="InterPro"/>
</dbReference>
<dbReference type="GO" id="GO:0006302">
    <property type="term" value="P:double-strand break repair"/>
    <property type="evidence" value="ECO:0007669"/>
    <property type="project" value="InterPro"/>
</dbReference>
<evidence type="ECO:0000256" key="3">
    <source>
        <dbReference type="ARBA" id="ARBA00022475"/>
    </source>
</evidence>
<dbReference type="Gene3D" id="3.40.50.300">
    <property type="entry name" value="P-loop containing nucleotide triphosphate hydrolases"/>
    <property type="match status" value="2"/>
</dbReference>
<dbReference type="GO" id="GO:0006826">
    <property type="term" value="P:iron ion transport"/>
    <property type="evidence" value="ECO:0007669"/>
    <property type="project" value="UniProtKB-KW"/>
</dbReference>
<protein>
    <submittedName>
        <fullName evidence="9">Vitamin B12 import ATP-binding protein BtuD</fullName>
        <ecNumber evidence="9">3.6.3.33</ecNumber>
    </submittedName>
</protein>
<keyword evidence="3" id="KW-1003">Cell membrane</keyword>
<evidence type="ECO:0000256" key="2">
    <source>
        <dbReference type="ARBA" id="ARBA00022448"/>
    </source>
</evidence>
<dbReference type="GO" id="GO:0005524">
    <property type="term" value="F:ATP binding"/>
    <property type="evidence" value="ECO:0007669"/>
    <property type="project" value="UniProtKB-KW"/>
</dbReference>
<evidence type="ECO:0000313" key="9">
    <source>
        <dbReference type="EMBL" id="KQB83772.1"/>
    </source>
</evidence>
<dbReference type="InterPro" id="IPR038729">
    <property type="entry name" value="Rad50/SbcC_AAA"/>
</dbReference>
<sequence>MPDLFVESFFLFRPHHRKHALPEWAARVPAIRAMEREPLPLTAPATFITGENGMGKSTLIEAIAVGCGFDLQGGFHGAHGTSPRNTDVGESPFRGVASVTRGRRPLNGYYLRAETHINGHSGRQMSHGESVMHTIGEYFHANGLYILDEPEAGLSVARQMALLAELHALVSHGAQIIVSTHSPILLSLPGAAIWEIIEAGLCSVSLRETTAFRATRDFFDDPHGIAAFVADTMRAEY</sequence>
<evidence type="ECO:0000256" key="5">
    <source>
        <dbReference type="ARBA" id="ARBA00023004"/>
    </source>
</evidence>
<dbReference type="InterPro" id="IPR027417">
    <property type="entry name" value="P-loop_NTPase"/>
</dbReference>
<evidence type="ECO:0000256" key="6">
    <source>
        <dbReference type="ARBA" id="ARBA00023065"/>
    </source>
</evidence>
<evidence type="ECO:0000259" key="8">
    <source>
        <dbReference type="SMART" id="SM00382"/>
    </source>
</evidence>
<dbReference type="InterPro" id="IPR003959">
    <property type="entry name" value="ATPase_AAA_core"/>
</dbReference>
<dbReference type="PANTHER" id="PTHR42771">
    <property type="entry name" value="IRON(3+)-HYDROXAMATE IMPORT ATP-BINDING PROTEIN FHUC"/>
    <property type="match status" value="1"/>
</dbReference>
<dbReference type="RefSeq" id="WP_055122916.1">
    <property type="nucleotide sequence ID" value="NZ_LKST01000003.1"/>
</dbReference>
<reference evidence="9 10" key="1">
    <citation type="submission" date="2015-10" db="EMBL/GenBank/DDBJ databases">
        <title>Corynebacteirum lowii and Corynebacterium oculi species nova, derived from human clinical disease and and emended description of Corynebacterium mastiditis.</title>
        <authorList>
            <person name="Bernard K."/>
            <person name="Pacheco A.L."/>
            <person name="Mcdougall C."/>
            <person name="Burtx T."/>
            <person name="Weibe D."/>
            <person name="Tyler S."/>
            <person name="Olson A.B."/>
            <person name="Cnockaert M."/>
            <person name="Eguchi H."/>
            <person name="Kuwahara T."/>
            <person name="Nakayama-Imaohji H."/>
            <person name="Boudewijins M."/>
            <person name="Van Hoecke F."/>
            <person name="Bernier A.-M."/>
            <person name="Vandamme P."/>
        </authorList>
    </citation>
    <scope>NUCLEOTIDE SEQUENCE [LARGE SCALE GENOMIC DNA]</scope>
    <source>
        <strain evidence="9 10">NML 130210</strain>
    </source>
</reference>
<keyword evidence="6" id="KW-0406">Ion transport</keyword>
<name>A0A0Q0Z3A6_9CORY</name>
<keyword evidence="9" id="KW-0547">Nucleotide-binding</keyword>
<dbReference type="InterPro" id="IPR051535">
    <property type="entry name" value="Siderophore_ABC-ATPase"/>
</dbReference>
<dbReference type="SMART" id="SM00382">
    <property type="entry name" value="AAA"/>
    <property type="match status" value="1"/>
</dbReference>
<dbReference type="GO" id="GO:0005886">
    <property type="term" value="C:plasma membrane"/>
    <property type="evidence" value="ECO:0007669"/>
    <property type="project" value="UniProtKB-SubCell"/>
</dbReference>
<dbReference type="EMBL" id="LKST01000003">
    <property type="protein sequence ID" value="KQB83772.1"/>
    <property type="molecule type" value="Genomic_DNA"/>
</dbReference>
<feature type="domain" description="AAA+ ATPase" evidence="8">
    <location>
        <begin position="42"/>
        <end position="201"/>
    </location>
</feature>
<keyword evidence="10" id="KW-1185">Reference proteome</keyword>
<dbReference type="EC" id="3.6.3.33" evidence="9"/>
<evidence type="ECO:0000256" key="7">
    <source>
        <dbReference type="ARBA" id="ARBA00023136"/>
    </source>
</evidence>
<evidence type="ECO:0000256" key="4">
    <source>
        <dbReference type="ARBA" id="ARBA00022496"/>
    </source>
</evidence>
<dbReference type="PATRIC" id="fig|1544416.3.peg.1845"/>
<keyword evidence="9" id="KW-0067">ATP-binding</keyword>
<keyword evidence="5" id="KW-0408">Iron</keyword>
<dbReference type="AlphaFoldDB" id="A0A0Q0Z3A6"/>
<dbReference type="Pfam" id="PF13304">
    <property type="entry name" value="AAA_21"/>
    <property type="match status" value="1"/>
</dbReference>
<keyword evidence="7" id="KW-0472">Membrane</keyword>
<dbReference type="Pfam" id="PF13476">
    <property type="entry name" value="AAA_23"/>
    <property type="match status" value="1"/>
</dbReference>
<evidence type="ECO:0000256" key="1">
    <source>
        <dbReference type="ARBA" id="ARBA00004202"/>
    </source>
</evidence>
<organism evidence="9 10">
    <name type="scientific">Corynebacterium oculi</name>
    <dbReference type="NCBI Taxonomy" id="1544416"/>
    <lineage>
        <taxon>Bacteria</taxon>
        <taxon>Bacillati</taxon>
        <taxon>Actinomycetota</taxon>
        <taxon>Actinomycetes</taxon>
        <taxon>Mycobacteriales</taxon>
        <taxon>Corynebacteriaceae</taxon>
        <taxon>Corynebacterium</taxon>
    </lineage>
</organism>
<proteinExistence type="predicted"/>
<keyword evidence="4" id="KW-0410">Iron transport</keyword>
<gene>
    <name evidence="9" type="primary">btuD</name>
    <name evidence="9" type="ORF">Cocul_01845</name>
</gene>
<comment type="caution">
    <text evidence="9">The sequence shown here is derived from an EMBL/GenBank/DDBJ whole genome shotgun (WGS) entry which is preliminary data.</text>
</comment>
<dbReference type="OrthoDB" id="9784297at2"/>
<accession>A0A0Q0Z3A6</accession>
<dbReference type="Proteomes" id="UP000050517">
    <property type="component" value="Unassembled WGS sequence"/>
</dbReference>
<comment type="subcellular location">
    <subcellularLocation>
        <location evidence="1">Cell membrane</location>
        <topology evidence="1">Peripheral membrane protein</topology>
    </subcellularLocation>
</comment>
<keyword evidence="2" id="KW-0813">Transport</keyword>
<evidence type="ECO:0000313" key="10">
    <source>
        <dbReference type="Proteomes" id="UP000050517"/>
    </source>
</evidence>
<keyword evidence="9" id="KW-0378">Hydrolase</keyword>
<dbReference type="STRING" id="1544416.Cocul_01845"/>